<organism evidence="2 3">
    <name type="scientific">Loa loa</name>
    <name type="common">Eye worm</name>
    <name type="synonym">Filaria loa</name>
    <dbReference type="NCBI Taxonomy" id="7209"/>
    <lineage>
        <taxon>Eukaryota</taxon>
        <taxon>Metazoa</taxon>
        <taxon>Ecdysozoa</taxon>
        <taxon>Nematoda</taxon>
        <taxon>Chromadorea</taxon>
        <taxon>Rhabditida</taxon>
        <taxon>Spirurina</taxon>
        <taxon>Spiruromorpha</taxon>
        <taxon>Filarioidea</taxon>
        <taxon>Onchocercidae</taxon>
        <taxon>Loa</taxon>
    </lineage>
</organism>
<accession>A0A1S0TN33</accession>
<dbReference type="RefSeq" id="XP_003146960.2">
    <property type="nucleotide sequence ID" value="XM_003146912.2"/>
</dbReference>
<keyword evidence="2" id="KW-1185">Reference proteome</keyword>
<sequence>MMIAQKLAQLKESTSRWRSQQSCEVLVPETHGILSQRKSALLEKQDVSHLCTLSVKTQLGNSH</sequence>
<protein>
    <submittedName>
        <fullName evidence="1 3">Uncharacterized protein</fullName>
    </submittedName>
</protein>
<dbReference type="KEGG" id="loa:LOAG_11391"/>
<accession>A0A1I7VVE2</accession>
<name>A0A1I7VVE2_LOALO</name>
<dbReference type="AlphaFoldDB" id="A0A1I7VVE2"/>
<evidence type="ECO:0000313" key="3">
    <source>
        <dbReference type="WBParaSite" id="EN70_6687"/>
    </source>
</evidence>
<dbReference type="InParanoid" id="A0A1I7VVE2"/>
<reference evidence="3" key="2">
    <citation type="submission" date="2016-11" db="UniProtKB">
        <authorList>
            <consortium name="WormBaseParasite"/>
        </authorList>
    </citation>
    <scope>IDENTIFICATION</scope>
</reference>
<dbReference type="CTD" id="9948846"/>
<dbReference type="OrthoDB" id="5865927at2759"/>
<evidence type="ECO:0000313" key="1">
    <source>
        <dbReference type="EMBL" id="EFO17109.2"/>
    </source>
</evidence>
<proteinExistence type="predicted"/>
<dbReference type="EMBL" id="JH712077">
    <property type="protein sequence ID" value="EFO17109.2"/>
    <property type="molecule type" value="Genomic_DNA"/>
</dbReference>
<evidence type="ECO:0000313" key="2">
    <source>
        <dbReference type="Proteomes" id="UP000095285"/>
    </source>
</evidence>
<gene>
    <name evidence="1 3" type="ORF">LOAG_11391</name>
</gene>
<dbReference type="WBParaSite" id="EN70_6687">
    <property type="protein sequence ID" value="EN70_6687"/>
    <property type="gene ID" value="EN70_6687"/>
</dbReference>
<reference evidence="1 2" key="1">
    <citation type="submission" date="2012-04" db="EMBL/GenBank/DDBJ databases">
        <title>The Genome Sequence of Loa loa.</title>
        <authorList>
            <consortium name="The Broad Institute Genome Sequencing Platform"/>
            <consortium name="Broad Institute Genome Sequencing Center for Infectious Disease"/>
            <person name="Nutman T.B."/>
            <person name="Fink D.L."/>
            <person name="Russ C."/>
            <person name="Young S."/>
            <person name="Zeng Q."/>
            <person name="Gargeya S."/>
            <person name="Alvarado L."/>
            <person name="Berlin A."/>
            <person name="Chapman S.B."/>
            <person name="Chen Z."/>
            <person name="Freedman E."/>
            <person name="Gellesch M."/>
            <person name="Goldberg J."/>
            <person name="Griggs A."/>
            <person name="Gujja S."/>
            <person name="Heilman E.R."/>
            <person name="Heiman D."/>
            <person name="Howarth C."/>
            <person name="Mehta T."/>
            <person name="Neiman D."/>
            <person name="Pearson M."/>
            <person name="Roberts A."/>
            <person name="Saif S."/>
            <person name="Shea T."/>
            <person name="Shenoy N."/>
            <person name="Sisk P."/>
            <person name="Stolte C."/>
            <person name="Sykes S."/>
            <person name="White J."/>
            <person name="Yandava C."/>
            <person name="Haas B."/>
            <person name="Henn M.R."/>
            <person name="Nusbaum C."/>
            <person name="Birren B."/>
        </authorList>
    </citation>
    <scope>NUCLEOTIDE SEQUENCE [LARGE SCALE GENOMIC DNA]</scope>
</reference>
<dbReference type="GeneID" id="9948846"/>
<dbReference type="Proteomes" id="UP000095285">
    <property type="component" value="Unassembled WGS sequence"/>
</dbReference>